<protein>
    <recommendedName>
        <fullName evidence="4">DUF1573 domain-containing protein</fullName>
    </recommendedName>
</protein>
<sequence>MKKITILLAFVITASFFTACKDGGNVTSKINKENLDKAASRDNEIKKGTALISLDKKVYDFGTVNEGDIVETTFLVTNSGKTDLVITNAQGSCGCTVPTWPKTPIKPGETGKVDVKFNTNGKPNRQQKTVTLTTNTESGREVLTLKGSVTPKAKI</sequence>
<dbReference type="AlphaFoldDB" id="A0A2P6CCC5"/>
<dbReference type="RefSeq" id="WP_105048214.1">
    <property type="nucleotide sequence ID" value="NZ_CP150661.1"/>
</dbReference>
<keyword evidence="1" id="KW-0732">Signal</keyword>
<dbReference type="Pfam" id="PF07610">
    <property type="entry name" value="DUF1573"/>
    <property type="match status" value="1"/>
</dbReference>
<feature type="chain" id="PRO_5015176575" description="DUF1573 domain-containing protein" evidence="1">
    <location>
        <begin position="20"/>
        <end position="155"/>
    </location>
</feature>
<organism evidence="2 3">
    <name type="scientific">Polaribacter butkevichii</name>
    <dbReference type="NCBI Taxonomy" id="218490"/>
    <lineage>
        <taxon>Bacteria</taxon>
        <taxon>Pseudomonadati</taxon>
        <taxon>Bacteroidota</taxon>
        <taxon>Flavobacteriia</taxon>
        <taxon>Flavobacteriales</taxon>
        <taxon>Flavobacteriaceae</taxon>
    </lineage>
</organism>
<comment type="caution">
    <text evidence="2">The sequence shown here is derived from an EMBL/GenBank/DDBJ whole genome shotgun (WGS) entry which is preliminary data.</text>
</comment>
<dbReference type="EMBL" id="MSCK01000001">
    <property type="protein sequence ID" value="PQJ72555.1"/>
    <property type="molecule type" value="Genomic_DNA"/>
</dbReference>
<dbReference type="InterPro" id="IPR013783">
    <property type="entry name" value="Ig-like_fold"/>
</dbReference>
<dbReference type="InterPro" id="IPR011467">
    <property type="entry name" value="DUF1573"/>
</dbReference>
<dbReference type="PANTHER" id="PTHR37833:SF1">
    <property type="entry name" value="SIGNAL PEPTIDE PROTEIN"/>
    <property type="match status" value="1"/>
</dbReference>
<dbReference type="Gene3D" id="2.60.40.10">
    <property type="entry name" value="Immunoglobulins"/>
    <property type="match status" value="1"/>
</dbReference>
<evidence type="ECO:0000256" key="1">
    <source>
        <dbReference type="SAM" id="SignalP"/>
    </source>
</evidence>
<dbReference type="PANTHER" id="PTHR37833">
    <property type="entry name" value="LIPOPROTEIN-RELATED"/>
    <property type="match status" value="1"/>
</dbReference>
<feature type="signal peptide" evidence="1">
    <location>
        <begin position="1"/>
        <end position="19"/>
    </location>
</feature>
<gene>
    <name evidence="2" type="ORF">BTO14_04490</name>
</gene>
<evidence type="ECO:0000313" key="2">
    <source>
        <dbReference type="EMBL" id="PQJ72555.1"/>
    </source>
</evidence>
<accession>A0A2P6CCC5</accession>
<proteinExistence type="predicted"/>
<name>A0A2P6CCC5_9FLAO</name>
<evidence type="ECO:0000313" key="3">
    <source>
        <dbReference type="Proteomes" id="UP000247345"/>
    </source>
</evidence>
<reference evidence="2 3" key="1">
    <citation type="submission" date="2016-12" db="EMBL/GenBank/DDBJ databases">
        <title>Trade-off between light-utilization and light-protection in marine flavobacteria.</title>
        <authorList>
            <person name="Kumagai Y."/>
            <person name="Yoshizawa S."/>
            <person name="Kogure K."/>
            <person name="Iwasaki W."/>
        </authorList>
    </citation>
    <scope>NUCLEOTIDE SEQUENCE [LARGE SCALE GENOMIC DNA]</scope>
    <source>
        <strain evidence="2 3">KCTC 12100</strain>
    </source>
</reference>
<dbReference type="OrthoDB" id="826619at2"/>
<evidence type="ECO:0008006" key="4">
    <source>
        <dbReference type="Google" id="ProtNLM"/>
    </source>
</evidence>
<keyword evidence="3" id="KW-1185">Reference proteome</keyword>
<dbReference type="Proteomes" id="UP000247345">
    <property type="component" value="Unassembled WGS sequence"/>
</dbReference>
<dbReference type="PROSITE" id="PS51257">
    <property type="entry name" value="PROKAR_LIPOPROTEIN"/>
    <property type="match status" value="1"/>
</dbReference>